<keyword evidence="2" id="KW-1185">Reference proteome</keyword>
<dbReference type="RefSeq" id="WP_146472572.1">
    <property type="nucleotide sequence ID" value="NZ_BNCF01000001.1"/>
</dbReference>
<dbReference type="EMBL" id="BNCF01000001">
    <property type="protein sequence ID" value="GHE25663.1"/>
    <property type="molecule type" value="Genomic_DNA"/>
</dbReference>
<dbReference type="Pfam" id="PF18742">
    <property type="entry name" value="DpnII-MboI"/>
    <property type="match status" value="1"/>
</dbReference>
<reference evidence="1" key="2">
    <citation type="submission" date="2020-09" db="EMBL/GenBank/DDBJ databases">
        <authorList>
            <person name="Sun Q."/>
            <person name="Kim S."/>
        </authorList>
    </citation>
    <scope>NUCLEOTIDE SEQUENCE</scope>
    <source>
        <strain evidence="1">KCTC 32020</strain>
    </source>
</reference>
<evidence type="ECO:0000313" key="2">
    <source>
        <dbReference type="Proteomes" id="UP000636453"/>
    </source>
</evidence>
<accession>A0A918YW40</accession>
<gene>
    <name evidence="1" type="ORF">GCM10007167_03000</name>
</gene>
<sequence>MTGLTELLIGDAEKILRREAEKLRSGTSLDRLLAGWLLPSTYSSQANAVAQSIVSQWRAAKQGGAPRSYQLVGALALATSLGSEDLERRDAFNDGLDWAMGTATEVDGTPVGLAADPSAVLAVVTALLATSDHHRLVTMHSWLASVIDKFDARLGLWERAQLHVAAHLLGEKRLPPPELDSLFCVTRVAVAPAGEPVSPSESRTIVAAVLEHYAQVDAIGAALLLASLQRTKATLVGSVRTDTLTVDDVLAILRGITRSLRDWTWEEQARTKTSVTRQWHIDHEYHVQNLLWAVLAPVFPDLTSEDYSKKVGFTQPRADLVIPSLKLVIEAKFARASDSLKEIQRQLAQDAAMYFPKGSPCEHMIAFVWDDGARTEEHDTFTKGLEQLNHVAGVVVVSRPAKMRQQTLAPVR</sequence>
<dbReference type="OrthoDB" id="3684535at2"/>
<evidence type="ECO:0000313" key="1">
    <source>
        <dbReference type="EMBL" id="GHE25663.1"/>
    </source>
</evidence>
<protein>
    <submittedName>
        <fullName evidence="1">Uncharacterized protein</fullName>
    </submittedName>
</protein>
<proteinExistence type="predicted"/>
<dbReference type="AlphaFoldDB" id="A0A918YW40"/>
<name>A0A918YW40_9GAMM</name>
<comment type="caution">
    <text evidence="1">The sequence shown here is derived from an EMBL/GenBank/DDBJ whole genome shotgun (WGS) entry which is preliminary data.</text>
</comment>
<reference evidence="1" key="1">
    <citation type="journal article" date="2014" name="Int. J. Syst. Evol. Microbiol.">
        <title>Complete genome sequence of Corynebacterium casei LMG S-19264T (=DSM 44701T), isolated from a smear-ripened cheese.</title>
        <authorList>
            <consortium name="US DOE Joint Genome Institute (JGI-PGF)"/>
            <person name="Walter F."/>
            <person name="Albersmeier A."/>
            <person name="Kalinowski J."/>
            <person name="Ruckert C."/>
        </authorList>
    </citation>
    <scope>NUCLEOTIDE SEQUENCE</scope>
    <source>
        <strain evidence="1">KCTC 32020</strain>
    </source>
</reference>
<dbReference type="Proteomes" id="UP000636453">
    <property type="component" value="Unassembled WGS sequence"/>
</dbReference>
<organism evidence="1 2">
    <name type="scientific">Vulcaniibacterium thermophilum</name>
    <dbReference type="NCBI Taxonomy" id="1169913"/>
    <lineage>
        <taxon>Bacteria</taxon>
        <taxon>Pseudomonadati</taxon>
        <taxon>Pseudomonadota</taxon>
        <taxon>Gammaproteobacteria</taxon>
        <taxon>Lysobacterales</taxon>
        <taxon>Lysobacteraceae</taxon>
        <taxon>Vulcaniibacterium</taxon>
    </lineage>
</organism>